<evidence type="ECO:0000313" key="4">
    <source>
        <dbReference type="Proteomes" id="UP000192738"/>
    </source>
</evidence>
<dbReference type="Pfam" id="PF02698">
    <property type="entry name" value="DUF218"/>
    <property type="match status" value="1"/>
</dbReference>
<dbReference type="Gene3D" id="3.40.50.620">
    <property type="entry name" value="HUPs"/>
    <property type="match status" value="1"/>
</dbReference>
<organism evidence="3 4">
    <name type="scientific">Sporomusa malonica</name>
    <dbReference type="NCBI Taxonomy" id="112901"/>
    <lineage>
        <taxon>Bacteria</taxon>
        <taxon>Bacillati</taxon>
        <taxon>Bacillota</taxon>
        <taxon>Negativicutes</taxon>
        <taxon>Selenomonadales</taxon>
        <taxon>Sporomusaceae</taxon>
        <taxon>Sporomusa</taxon>
    </lineage>
</organism>
<keyword evidence="1" id="KW-0812">Transmembrane</keyword>
<dbReference type="OrthoDB" id="9782395at2"/>
<dbReference type="EMBL" id="FWXI01000008">
    <property type="protein sequence ID" value="SMC75559.1"/>
    <property type="molecule type" value="Genomic_DNA"/>
</dbReference>
<dbReference type="RefSeq" id="WP_084575803.1">
    <property type="nucleotide sequence ID" value="NZ_CP155572.1"/>
</dbReference>
<dbReference type="GO" id="GO:0000270">
    <property type="term" value="P:peptidoglycan metabolic process"/>
    <property type="evidence" value="ECO:0007669"/>
    <property type="project" value="TreeGrafter"/>
</dbReference>
<dbReference type="Proteomes" id="UP000192738">
    <property type="component" value="Unassembled WGS sequence"/>
</dbReference>
<dbReference type="PANTHER" id="PTHR30336">
    <property type="entry name" value="INNER MEMBRANE PROTEIN, PROBABLE PERMEASE"/>
    <property type="match status" value="1"/>
</dbReference>
<keyword evidence="4" id="KW-1185">Reference proteome</keyword>
<reference evidence="3 4" key="1">
    <citation type="submission" date="2017-04" db="EMBL/GenBank/DDBJ databases">
        <authorList>
            <person name="Afonso C.L."/>
            <person name="Miller P.J."/>
            <person name="Scott M.A."/>
            <person name="Spackman E."/>
            <person name="Goraichik I."/>
            <person name="Dimitrov K.M."/>
            <person name="Suarez D.L."/>
            <person name="Swayne D.E."/>
        </authorList>
    </citation>
    <scope>NUCLEOTIDE SEQUENCE [LARGE SCALE GENOMIC DNA]</scope>
    <source>
        <strain evidence="3 4">DSM 5090</strain>
    </source>
</reference>
<dbReference type="InterPro" id="IPR014729">
    <property type="entry name" value="Rossmann-like_a/b/a_fold"/>
</dbReference>
<keyword evidence="1" id="KW-0472">Membrane</keyword>
<keyword evidence="1" id="KW-1133">Transmembrane helix</keyword>
<accession>A0A1W2BRP0</accession>
<name>A0A1W2BRP0_9FIRM</name>
<evidence type="ECO:0000259" key="2">
    <source>
        <dbReference type="Pfam" id="PF02698"/>
    </source>
</evidence>
<dbReference type="CDD" id="cd06259">
    <property type="entry name" value="YdcF-like"/>
    <property type="match status" value="1"/>
</dbReference>
<dbReference type="GO" id="GO:0005886">
    <property type="term" value="C:plasma membrane"/>
    <property type="evidence" value="ECO:0007669"/>
    <property type="project" value="TreeGrafter"/>
</dbReference>
<evidence type="ECO:0000313" key="3">
    <source>
        <dbReference type="EMBL" id="SMC75559.1"/>
    </source>
</evidence>
<sequence length="194" mass="21350">MRLFLNQKLRRYLLLIVVITVAAVEIPIIAVGHLTKPVPSDTIIVLGAKLIGDQPSTMLRLRLDEALQLYHQGYAPAIIVSGAQGLDEVASEASVMRTYLVAKGIPPEKIYVEDKSYNTHQNLLNSKNIMREQGFRQAIIVSNASHIRRSLVLAQQLGIEASGSPAPMADNTYLTAKQYAREGAAMLSLLVFNR</sequence>
<dbReference type="AlphaFoldDB" id="A0A1W2BRP0"/>
<proteinExistence type="predicted"/>
<dbReference type="InterPro" id="IPR003848">
    <property type="entry name" value="DUF218"/>
</dbReference>
<gene>
    <name evidence="3" type="ORF">SAMN04488500_108104</name>
</gene>
<feature type="transmembrane region" description="Helical" evidence="1">
    <location>
        <begin position="12"/>
        <end position="34"/>
    </location>
</feature>
<dbReference type="InterPro" id="IPR051599">
    <property type="entry name" value="Cell_Envelope_Assoc"/>
</dbReference>
<protein>
    <submittedName>
        <fullName evidence="3">Uncharacterized SAM-binding protein YcdF, DUF218 family</fullName>
    </submittedName>
</protein>
<dbReference type="PANTHER" id="PTHR30336:SF4">
    <property type="entry name" value="ENVELOPE BIOGENESIS FACTOR ELYC"/>
    <property type="match status" value="1"/>
</dbReference>
<feature type="domain" description="DUF218" evidence="2">
    <location>
        <begin position="41"/>
        <end position="175"/>
    </location>
</feature>
<evidence type="ECO:0000256" key="1">
    <source>
        <dbReference type="SAM" id="Phobius"/>
    </source>
</evidence>
<dbReference type="GO" id="GO:0043164">
    <property type="term" value="P:Gram-negative-bacterium-type cell wall biogenesis"/>
    <property type="evidence" value="ECO:0007669"/>
    <property type="project" value="TreeGrafter"/>
</dbReference>
<dbReference type="STRING" id="112901.SAMN04488500_108104"/>